<sequence>MAKKRRAITWSLPYEVYPVLLIPERIVAKYGRKTVSYLVKGFATKPLQNNSNDCGVFVLYFMRQVNTTLVKSGGDILLLQRLGEICAKPKHVRGRFNPDFVRMNFVKLLRNDEILFV</sequence>
<protein>
    <submittedName>
        <fullName evidence="1">Uncharacterized protein</fullName>
    </submittedName>
</protein>
<dbReference type="Proteomes" id="UP000198211">
    <property type="component" value="Unassembled WGS sequence"/>
</dbReference>
<dbReference type="Gene3D" id="1.10.418.20">
    <property type="match status" value="1"/>
</dbReference>
<dbReference type="InterPro" id="IPR038765">
    <property type="entry name" value="Papain-like_cys_pep_sf"/>
</dbReference>
<dbReference type="SUPFAM" id="SSF54001">
    <property type="entry name" value="Cysteine proteinases"/>
    <property type="match status" value="1"/>
</dbReference>
<gene>
    <name evidence="1" type="ORF">PHMEG_00029252</name>
</gene>
<comment type="caution">
    <text evidence="1">The sequence shown here is derived from an EMBL/GenBank/DDBJ whole genome shotgun (WGS) entry which is preliminary data.</text>
</comment>
<dbReference type="AlphaFoldDB" id="A0A225V405"/>
<evidence type="ECO:0000313" key="2">
    <source>
        <dbReference type="Proteomes" id="UP000198211"/>
    </source>
</evidence>
<evidence type="ECO:0000313" key="1">
    <source>
        <dbReference type="EMBL" id="OWY99708.1"/>
    </source>
</evidence>
<keyword evidence="2" id="KW-1185">Reference proteome</keyword>
<accession>A0A225V405</accession>
<dbReference type="OrthoDB" id="49219at2759"/>
<proteinExistence type="predicted"/>
<dbReference type="EMBL" id="NBNE01008237">
    <property type="protein sequence ID" value="OWY99708.1"/>
    <property type="molecule type" value="Genomic_DNA"/>
</dbReference>
<dbReference type="STRING" id="4795.A0A225V405"/>
<organism evidence="1 2">
    <name type="scientific">Phytophthora megakarya</name>
    <dbReference type="NCBI Taxonomy" id="4795"/>
    <lineage>
        <taxon>Eukaryota</taxon>
        <taxon>Sar</taxon>
        <taxon>Stramenopiles</taxon>
        <taxon>Oomycota</taxon>
        <taxon>Peronosporomycetes</taxon>
        <taxon>Peronosporales</taxon>
        <taxon>Peronosporaceae</taxon>
        <taxon>Phytophthora</taxon>
    </lineage>
</organism>
<reference evidence="2" key="1">
    <citation type="submission" date="2017-03" db="EMBL/GenBank/DDBJ databases">
        <title>Phytopthora megakarya and P. palmivora, two closely related causual agents of cacao black pod achieved similar genome size and gene model numbers by different mechanisms.</title>
        <authorList>
            <person name="Ali S."/>
            <person name="Shao J."/>
            <person name="Larry D.J."/>
            <person name="Kronmiller B."/>
            <person name="Shen D."/>
            <person name="Strem M.D."/>
            <person name="Melnick R.L."/>
            <person name="Guiltinan M.J."/>
            <person name="Tyler B.M."/>
            <person name="Meinhardt L.W."/>
            <person name="Bailey B.A."/>
        </authorList>
    </citation>
    <scope>NUCLEOTIDE SEQUENCE [LARGE SCALE GENOMIC DNA]</scope>
    <source>
        <strain evidence="2">zdho120</strain>
    </source>
</reference>
<name>A0A225V405_9STRA</name>